<keyword evidence="2" id="KW-0547">Nucleotide-binding</keyword>
<keyword evidence="1" id="KW-0677">Repeat</keyword>
<dbReference type="InterPro" id="IPR055414">
    <property type="entry name" value="LRR_R13L4/SHOC2-like"/>
</dbReference>
<keyword evidence="3" id="KW-0067">ATP-binding</keyword>
<gene>
    <name evidence="6" type="ORF">BUALT_Bualt03G0120300</name>
</gene>
<dbReference type="Proteomes" id="UP000826271">
    <property type="component" value="Unassembled WGS sequence"/>
</dbReference>
<dbReference type="Pfam" id="PF23598">
    <property type="entry name" value="LRR_14"/>
    <property type="match status" value="1"/>
</dbReference>
<dbReference type="PANTHER" id="PTHR47186">
    <property type="entry name" value="LEUCINE-RICH REPEAT-CONTAINING PROTEIN 57"/>
    <property type="match status" value="1"/>
</dbReference>
<sequence length="455" mass="52333">MEEVVEEYLKELLDRSLIQLAETQEHTSPIIVRVHDLLHAMILSKSREQNFVTIANGGGTTWPAKNRCLTIHGSLEGTVETKGFDNLRSMLVWDLAHPLSKLNLDKLLGSGFRLQKVLELNGVVSGTISDEVFKLYHLKYLGLKDTKVEYVPKLIEKLENLETLDLRDTNVTELLVEILRLRRLRHLLVYYYRSRRSYRPFDDVRGCKAPYRIGCLSSLQTLLGIEATEAEDTTIVMEIGRLTQLKKLGIMKLRKDDGPDLCISLTKLTGLQELHITSNEEDEIMDLQYPLSPTPPITSLHLRGPLKKVPKWILSLHGLTRLLLRSSRINDDDPLESLQYLPNLLEFELCHAYEGTRLWFKAAGFEKLKKIWLVRLNQLTWVKVEKGSMPFLQEMYMWNCKLVEEVPLGIEHLTNLECIDFTDMSEGFVTTLEKQKKKDMISGSWQTSTKLKSTL</sequence>
<reference evidence="6" key="1">
    <citation type="submission" date="2019-10" db="EMBL/GenBank/DDBJ databases">
        <authorList>
            <person name="Zhang R."/>
            <person name="Pan Y."/>
            <person name="Wang J."/>
            <person name="Ma R."/>
            <person name="Yu S."/>
        </authorList>
    </citation>
    <scope>NUCLEOTIDE SEQUENCE</scope>
    <source>
        <strain evidence="6">LA-IB0</strain>
        <tissue evidence="6">Leaf</tissue>
    </source>
</reference>
<feature type="domain" description="Disease resistance R13L4/SHOC-2-like LRR" evidence="5">
    <location>
        <begin position="110"/>
        <end position="424"/>
    </location>
</feature>
<dbReference type="InterPro" id="IPR058922">
    <property type="entry name" value="WHD_DRP"/>
</dbReference>
<dbReference type="AlphaFoldDB" id="A0AAV6XZV4"/>
<proteinExistence type="predicted"/>
<dbReference type="Gene3D" id="3.80.10.10">
    <property type="entry name" value="Ribonuclease Inhibitor"/>
    <property type="match status" value="1"/>
</dbReference>
<evidence type="ECO:0000256" key="2">
    <source>
        <dbReference type="ARBA" id="ARBA00022741"/>
    </source>
</evidence>
<organism evidence="6 7">
    <name type="scientific">Buddleja alternifolia</name>
    <dbReference type="NCBI Taxonomy" id="168488"/>
    <lineage>
        <taxon>Eukaryota</taxon>
        <taxon>Viridiplantae</taxon>
        <taxon>Streptophyta</taxon>
        <taxon>Embryophyta</taxon>
        <taxon>Tracheophyta</taxon>
        <taxon>Spermatophyta</taxon>
        <taxon>Magnoliopsida</taxon>
        <taxon>eudicotyledons</taxon>
        <taxon>Gunneridae</taxon>
        <taxon>Pentapetalae</taxon>
        <taxon>asterids</taxon>
        <taxon>lamiids</taxon>
        <taxon>Lamiales</taxon>
        <taxon>Scrophulariaceae</taxon>
        <taxon>Buddlejeae</taxon>
        <taxon>Buddleja</taxon>
    </lineage>
</organism>
<evidence type="ECO:0000256" key="1">
    <source>
        <dbReference type="ARBA" id="ARBA00022737"/>
    </source>
</evidence>
<accession>A0AAV6XZV4</accession>
<protein>
    <submittedName>
        <fullName evidence="6">Uncharacterized protein</fullName>
    </submittedName>
</protein>
<dbReference type="EMBL" id="WHWC01000003">
    <property type="protein sequence ID" value="KAG8386161.1"/>
    <property type="molecule type" value="Genomic_DNA"/>
</dbReference>
<evidence type="ECO:0000259" key="4">
    <source>
        <dbReference type="Pfam" id="PF23559"/>
    </source>
</evidence>
<comment type="caution">
    <text evidence="6">The sequence shown here is derived from an EMBL/GenBank/DDBJ whole genome shotgun (WGS) entry which is preliminary data.</text>
</comment>
<evidence type="ECO:0000313" key="7">
    <source>
        <dbReference type="Proteomes" id="UP000826271"/>
    </source>
</evidence>
<keyword evidence="7" id="KW-1185">Reference proteome</keyword>
<dbReference type="PANTHER" id="PTHR47186:SF57">
    <property type="entry name" value="OS02G0478300 PROTEIN"/>
    <property type="match status" value="1"/>
</dbReference>
<evidence type="ECO:0000259" key="5">
    <source>
        <dbReference type="Pfam" id="PF23598"/>
    </source>
</evidence>
<dbReference type="Pfam" id="PF23559">
    <property type="entry name" value="WHD_DRP"/>
    <property type="match status" value="1"/>
</dbReference>
<feature type="domain" description="Disease resistance protein winged helix" evidence="4">
    <location>
        <begin position="1"/>
        <end position="42"/>
    </location>
</feature>
<evidence type="ECO:0000313" key="6">
    <source>
        <dbReference type="EMBL" id="KAG8386161.1"/>
    </source>
</evidence>
<name>A0AAV6XZV4_9LAMI</name>
<evidence type="ECO:0000256" key="3">
    <source>
        <dbReference type="ARBA" id="ARBA00022840"/>
    </source>
</evidence>
<dbReference type="SUPFAM" id="SSF52058">
    <property type="entry name" value="L domain-like"/>
    <property type="match status" value="1"/>
</dbReference>
<dbReference type="InterPro" id="IPR032675">
    <property type="entry name" value="LRR_dom_sf"/>
</dbReference>